<evidence type="ECO:0000256" key="3">
    <source>
        <dbReference type="ARBA" id="ARBA00022801"/>
    </source>
</evidence>
<organism evidence="7 8">
    <name type="scientific">Neocallimastix californiae</name>
    <dbReference type="NCBI Taxonomy" id="1754190"/>
    <lineage>
        <taxon>Eukaryota</taxon>
        <taxon>Fungi</taxon>
        <taxon>Fungi incertae sedis</taxon>
        <taxon>Chytridiomycota</taxon>
        <taxon>Chytridiomycota incertae sedis</taxon>
        <taxon>Neocallimastigomycetes</taxon>
        <taxon>Neocallimastigales</taxon>
        <taxon>Neocallimastigaceae</taxon>
        <taxon>Neocallimastix</taxon>
    </lineage>
</organism>
<dbReference type="EMBL" id="MCOG01000040">
    <property type="protein sequence ID" value="ORY72357.1"/>
    <property type="molecule type" value="Genomic_DNA"/>
</dbReference>
<evidence type="ECO:0000256" key="4">
    <source>
        <dbReference type="ARBA" id="ARBA00022833"/>
    </source>
</evidence>
<gene>
    <name evidence="7" type="ORF">LY90DRAFT_667232</name>
</gene>
<dbReference type="CDD" id="cd06262">
    <property type="entry name" value="metallo-hydrolase-like_MBL-fold"/>
    <property type="match status" value="1"/>
</dbReference>
<comment type="caution">
    <text evidence="7">The sequence shown here is derived from an EMBL/GenBank/DDBJ whole genome shotgun (WGS) entry which is preliminary data.</text>
</comment>
<evidence type="ECO:0000256" key="1">
    <source>
        <dbReference type="ARBA" id="ARBA00001947"/>
    </source>
</evidence>
<keyword evidence="8" id="KW-1185">Reference proteome</keyword>
<keyword evidence="5" id="KW-1133">Transmembrane helix</keyword>
<evidence type="ECO:0000256" key="2">
    <source>
        <dbReference type="ARBA" id="ARBA00022723"/>
    </source>
</evidence>
<reference evidence="7 8" key="1">
    <citation type="submission" date="2016-08" db="EMBL/GenBank/DDBJ databases">
        <title>A Parts List for Fungal Cellulosomes Revealed by Comparative Genomics.</title>
        <authorList>
            <consortium name="DOE Joint Genome Institute"/>
            <person name="Haitjema C.H."/>
            <person name="Gilmore S.P."/>
            <person name="Henske J.K."/>
            <person name="Solomon K.V."/>
            <person name="De Groot R."/>
            <person name="Kuo A."/>
            <person name="Mondo S.J."/>
            <person name="Salamov A.A."/>
            <person name="Labutti K."/>
            <person name="Zhao Z."/>
            <person name="Chiniquy J."/>
            <person name="Barry K."/>
            <person name="Brewer H.M."/>
            <person name="Purvine S.O."/>
            <person name="Wright A.T."/>
            <person name="Boxma B."/>
            <person name="Van Alen T."/>
            <person name="Hackstein J.H."/>
            <person name="Baker S.E."/>
            <person name="Grigoriev I.V."/>
            <person name="O'Malley M.A."/>
        </authorList>
    </citation>
    <scope>NUCLEOTIDE SEQUENCE [LARGE SCALE GENOMIC DNA]</scope>
    <source>
        <strain evidence="7 8">G1</strain>
    </source>
</reference>
<dbReference type="GO" id="GO:0046872">
    <property type="term" value="F:metal ion binding"/>
    <property type="evidence" value="ECO:0007669"/>
    <property type="project" value="UniProtKB-KW"/>
</dbReference>
<evidence type="ECO:0000256" key="5">
    <source>
        <dbReference type="SAM" id="Phobius"/>
    </source>
</evidence>
<dbReference type="PANTHER" id="PTHR46233:SF3">
    <property type="entry name" value="HYDROXYACYLGLUTATHIONE HYDROLASE GLOC"/>
    <property type="match status" value="1"/>
</dbReference>
<dbReference type="InterPro" id="IPR036866">
    <property type="entry name" value="RibonucZ/Hydroxyglut_hydro"/>
</dbReference>
<name>A0A1Y2ELE3_9FUNG</name>
<dbReference type="Pfam" id="PF00753">
    <property type="entry name" value="Lactamase_B"/>
    <property type="match status" value="1"/>
</dbReference>
<keyword evidence="2" id="KW-0479">Metal-binding</keyword>
<dbReference type="Proteomes" id="UP000193920">
    <property type="component" value="Unassembled WGS sequence"/>
</dbReference>
<dbReference type="SMART" id="SM00849">
    <property type="entry name" value="Lactamase_B"/>
    <property type="match status" value="1"/>
</dbReference>
<comment type="cofactor">
    <cofactor evidence="1">
        <name>Zn(2+)</name>
        <dbReference type="ChEBI" id="CHEBI:29105"/>
    </cofactor>
</comment>
<feature type="transmembrane region" description="Helical" evidence="5">
    <location>
        <begin position="5"/>
        <end position="23"/>
    </location>
</feature>
<dbReference type="Gene3D" id="3.60.15.10">
    <property type="entry name" value="Ribonuclease Z/Hydroxyacylglutathione hydrolase-like"/>
    <property type="match status" value="1"/>
</dbReference>
<evidence type="ECO:0000313" key="7">
    <source>
        <dbReference type="EMBL" id="ORY72357.1"/>
    </source>
</evidence>
<protein>
    <submittedName>
        <fullName evidence="7">Metallo-hydrolase/oxidoreductase</fullName>
    </submittedName>
</protein>
<dbReference type="SUPFAM" id="SSF56281">
    <property type="entry name" value="Metallo-hydrolase/oxidoreductase"/>
    <property type="match status" value="1"/>
</dbReference>
<sequence>MKFKFFLIVILGIINAIVIGIYIQKQGFSNSVLQIKELIHKNKLVNEKILKGTYINKDEIVKEENNEDDILSKPKQQIKNRDNIKKEIKSDIYIDNKTEIDKDINNKTENVKKDKNKPISMAEFDISHIVTGPLDVNCYIIGDPKSKKALVIDPGGSPEEILNICKEKGFELESIYLTHAHFDHMLGIYGLREKTEAKIYLHEDDAALYRMLPLQVKFFGFGSHVSTKELIIPDPDVYIKEGDHVMINGEPVAKIYHTPGHSPGSVCFHFEKINKMYTGDTLFRSSVGRTDLWQGSYEQIRNSVRGKLFKMDDNIEVYPGHGPSSSIGYEKTHNFSV</sequence>
<dbReference type="AlphaFoldDB" id="A0A1Y2ELE3"/>
<dbReference type="STRING" id="1754190.A0A1Y2ELE3"/>
<keyword evidence="4" id="KW-0862">Zinc</keyword>
<keyword evidence="5" id="KW-0472">Membrane</keyword>
<accession>A0A1Y2ELE3</accession>
<keyword evidence="5" id="KW-0812">Transmembrane</keyword>
<evidence type="ECO:0000259" key="6">
    <source>
        <dbReference type="SMART" id="SM00849"/>
    </source>
</evidence>
<dbReference type="OrthoDB" id="515692at2759"/>
<dbReference type="GO" id="GO:0016787">
    <property type="term" value="F:hydrolase activity"/>
    <property type="evidence" value="ECO:0007669"/>
    <property type="project" value="UniProtKB-KW"/>
</dbReference>
<proteinExistence type="predicted"/>
<dbReference type="InterPro" id="IPR051453">
    <property type="entry name" value="MBL_Glyoxalase_II"/>
</dbReference>
<evidence type="ECO:0000313" key="8">
    <source>
        <dbReference type="Proteomes" id="UP000193920"/>
    </source>
</evidence>
<feature type="domain" description="Metallo-beta-lactamase" evidence="6">
    <location>
        <begin position="135"/>
        <end position="321"/>
    </location>
</feature>
<keyword evidence="3 7" id="KW-0378">Hydrolase</keyword>
<dbReference type="InterPro" id="IPR001279">
    <property type="entry name" value="Metallo-B-lactamas"/>
</dbReference>
<dbReference type="PANTHER" id="PTHR46233">
    <property type="entry name" value="HYDROXYACYLGLUTATHIONE HYDROLASE GLOC"/>
    <property type="match status" value="1"/>
</dbReference>